<dbReference type="EMBL" id="JAAAPX010000094">
    <property type="protein sequence ID" value="KAF4232169.1"/>
    <property type="molecule type" value="Genomic_DNA"/>
</dbReference>
<name>A0A8H4EFA0_9EURO</name>
<dbReference type="PRINTS" id="PR01239">
    <property type="entry name" value="EP450IICYP52"/>
</dbReference>
<dbReference type="GO" id="GO:0005506">
    <property type="term" value="F:iron ion binding"/>
    <property type="evidence" value="ECO:0007669"/>
    <property type="project" value="InterPro"/>
</dbReference>
<gene>
    <name evidence="10" type="ORF">CNMCM6805_010118</name>
</gene>
<evidence type="ECO:0000256" key="2">
    <source>
        <dbReference type="ARBA" id="ARBA00010617"/>
    </source>
</evidence>
<sequence length="504" mass="57825">MYLIFHPKVLILLLAALVTVACISIRRFLARRQFAHTHGCKPVARSFSKDPFLGLDTIRETIRALRQHKILERSVELYRIYGNTFTIKELQKRAILTIEPENIKTILSLNFNDYGISHRLQPFKPLLGEGIFDTDGAHWASSRALIRPSFTRDQVADLTTLEDLMQDLFALLPRDGKTVVDLQELFFRYTIDSATEFLFGQSVGTLKKTQSELGFAHAFHYAQKAIITRGTLGPLAVFYRDRKADECYRVCREFVQRFVDEAFHAVEGKREQKQDETKRPKRIFSHELAARTSDKRRVLDELMNVLLAGRDTTASLLGNLFFMLAKKPEIWDKLRAEVACLQGRAPTYEELRNLRYVHCCINESLRLHPVVPRNQRQAVRDTVLPLGGGSDGLSPVFVTKGTIVSYNIYAMHRRPDFYGPDAEKFRPERWEDGKLQPRWGYLPFNGGPRICIGQRYALTEVSYVLVRMVQEFRALESRDPGPWEESLALTLCSRNGTKVCLIPG</sequence>
<dbReference type="Proteomes" id="UP000653565">
    <property type="component" value="Unassembled WGS sequence"/>
</dbReference>
<dbReference type="SUPFAM" id="SSF48264">
    <property type="entry name" value="Cytochrome P450"/>
    <property type="match status" value="1"/>
</dbReference>
<dbReference type="InterPro" id="IPR047146">
    <property type="entry name" value="Cyt_P450_E_CYP52_fungi"/>
</dbReference>
<evidence type="ECO:0000256" key="8">
    <source>
        <dbReference type="PIRSR" id="PIRSR602402-1"/>
    </source>
</evidence>
<evidence type="ECO:0000256" key="7">
    <source>
        <dbReference type="ARBA" id="ARBA00023033"/>
    </source>
</evidence>
<dbReference type="OrthoDB" id="1470350at2759"/>
<dbReference type="AlphaFoldDB" id="A0A8H4EFA0"/>
<keyword evidence="3 8" id="KW-0349">Heme</keyword>
<dbReference type="CDD" id="cd11063">
    <property type="entry name" value="CYP52"/>
    <property type="match status" value="1"/>
</dbReference>
<dbReference type="Gene3D" id="1.10.630.10">
    <property type="entry name" value="Cytochrome P450"/>
    <property type="match status" value="1"/>
</dbReference>
<keyword evidence="5 9" id="KW-0560">Oxidoreductase</keyword>
<comment type="similarity">
    <text evidence="2 9">Belongs to the cytochrome P450 family.</text>
</comment>
<dbReference type="PANTHER" id="PTHR24287">
    <property type="entry name" value="P450, PUTATIVE (EUROFUNG)-RELATED"/>
    <property type="match status" value="1"/>
</dbReference>
<comment type="cofactor">
    <cofactor evidence="1 8">
        <name>heme</name>
        <dbReference type="ChEBI" id="CHEBI:30413"/>
    </cofactor>
</comment>
<keyword evidence="6 8" id="KW-0408">Iron</keyword>
<dbReference type="InterPro" id="IPR002974">
    <property type="entry name" value="Cyt_P450_E_CYP52_ascomycetes"/>
</dbReference>
<accession>A0A8H4EFA0</accession>
<evidence type="ECO:0000313" key="11">
    <source>
        <dbReference type="Proteomes" id="UP000653565"/>
    </source>
</evidence>
<reference evidence="10" key="1">
    <citation type="journal article" date="2020" name="bioRxiv">
        <title>Genomic and phenotypic heterogeneity of clinical isolates of the human pathogens Aspergillus fumigatus, Aspergillus lentulus and Aspergillus fumigatiaffinis.</title>
        <authorList>
            <person name="dos Santos R.A.C."/>
            <person name="Steenwyk J.L."/>
            <person name="Rivero-Menendez O."/>
            <person name="Mead M.E."/>
            <person name="Silva L.P."/>
            <person name="Bastos R.W."/>
            <person name="Alastruey-Izquierdo A."/>
            <person name="Goldman G.H."/>
            <person name="Rokas A."/>
        </authorList>
    </citation>
    <scope>NUCLEOTIDE SEQUENCE</scope>
    <source>
        <strain evidence="10">CNM-CM6805</strain>
    </source>
</reference>
<evidence type="ECO:0000256" key="6">
    <source>
        <dbReference type="ARBA" id="ARBA00023004"/>
    </source>
</evidence>
<keyword evidence="4 8" id="KW-0479">Metal-binding</keyword>
<organism evidence="10 11">
    <name type="scientific">Aspergillus fumigatiaffinis</name>
    <dbReference type="NCBI Taxonomy" id="340414"/>
    <lineage>
        <taxon>Eukaryota</taxon>
        <taxon>Fungi</taxon>
        <taxon>Dikarya</taxon>
        <taxon>Ascomycota</taxon>
        <taxon>Pezizomycotina</taxon>
        <taxon>Eurotiomycetes</taxon>
        <taxon>Eurotiomycetidae</taxon>
        <taxon>Eurotiales</taxon>
        <taxon>Aspergillaceae</taxon>
        <taxon>Aspergillus</taxon>
        <taxon>Aspergillus subgen. Fumigati</taxon>
    </lineage>
</organism>
<dbReference type="PRINTS" id="PR00385">
    <property type="entry name" value="P450"/>
</dbReference>
<dbReference type="InterPro" id="IPR017972">
    <property type="entry name" value="Cyt_P450_CS"/>
</dbReference>
<keyword evidence="7 9" id="KW-0503">Monooxygenase</keyword>
<keyword evidence="11" id="KW-1185">Reference proteome</keyword>
<dbReference type="InterPro" id="IPR036396">
    <property type="entry name" value="Cyt_P450_sf"/>
</dbReference>
<reference evidence="10" key="2">
    <citation type="submission" date="2020-04" db="EMBL/GenBank/DDBJ databases">
        <authorList>
            <person name="Santos R.A.C."/>
            <person name="Steenwyk J.L."/>
            <person name="Rivero-Menendez O."/>
            <person name="Mead M.E."/>
            <person name="Silva L.P."/>
            <person name="Bastos R.W."/>
            <person name="Alastruey-Izquierdo A."/>
            <person name="Goldman G.H."/>
            <person name="Rokas A."/>
        </authorList>
    </citation>
    <scope>NUCLEOTIDE SEQUENCE</scope>
    <source>
        <strain evidence="10">CNM-CM6805</strain>
    </source>
</reference>
<dbReference type="PRINTS" id="PR00464">
    <property type="entry name" value="EP450II"/>
</dbReference>
<feature type="binding site" description="axial binding residue" evidence="8">
    <location>
        <position position="451"/>
    </location>
    <ligand>
        <name>heme</name>
        <dbReference type="ChEBI" id="CHEBI:30413"/>
    </ligand>
    <ligandPart>
        <name>Fe</name>
        <dbReference type="ChEBI" id="CHEBI:18248"/>
    </ligandPart>
</feature>
<evidence type="ECO:0000256" key="3">
    <source>
        <dbReference type="ARBA" id="ARBA00022617"/>
    </source>
</evidence>
<protein>
    <recommendedName>
        <fullName evidence="12">N-alkane-inducible cytochrome P450</fullName>
    </recommendedName>
</protein>
<dbReference type="Pfam" id="PF00067">
    <property type="entry name" value="p450"/>
    <property type="match status" value="1"/>
</dbReference>
<dbReference type="GO" id="GO:0020037">
    <property type="term" value="F:heme binding"/>
    <property type="evidence" value="ECO:0007669"/>
    <property type="project" value="InterPro"/>
</dbReference>
<comment type="caution">
    <text evidence="10">The sequence shown here is derived from an EMBL/GenBank/DDBJ whole genome shotgun (WGS) entry which is preliminary data.</text>
</comment>
<evidence type="ECO:0000256" key="5">
    <source>
        <dbReference type="ARBA" id="ARBA00023002"/>
    </source>
</evidence>
<dbReference type="InterPro" id="IPR001128">
    <property type="entry name" value="Cyt_P450"/>
</dbReference>
<dbReference type="PROSITE" id="PS00086">
    <property type="entry name" value="CYTOCHROME_P450"/>
    <property type="match status" value="1"/>
</dbReference>
<dbReference type="PANTHER" id="PTHR24287:SF17">
    <property type="entry name" value="P450, PUTATIVE (EUROFUNG)-RELATED"/>
    <property type="match status" value="1"/>
</dbReference>
<evidence type="ECO:0008006" key="12">
    <source>
        <dbReference type="Google" id="ProtNLM"/>
    </source>
</evidence>
<evidence type="ECO:0000256" key="4">
    <source>
        <dbReference type="ARBA" id="ARBA00022723"/>
    </source>
</evidence>
<evidence type="ECO:0000313" key="10">
    <source>
        <dbReference type="EMBL" id="KAF4232169.1"/>
    </source>
</evidence>
<evidence type="ECO:0000256" key="1">
    <source>
        <dbReference type="ARBA" id="ARBA00001971"/>
    </source>
</evidence>
<proteinExistence type="inferred from homology"/>
<dbReference type="InterPro" id="IPR002402">
    <property type="entry name" value="Cyt_P450_E_grp-II"/>
</dbReference>
<evidence type="ECO:0000256" key="9">
    <source>
        <dbReference type="RuleBase" id="RU000461"/>
    </source>
</evidence>
<dbReference type="GO" id="GO:0016712">
    <property type="term" value="F:oxidoreductase activity, acting on paired donors, with incorporation or reduction of molecular oxygen, reduced flavin or flavoprotein as one donor, and incorporation of one atom of oxygen"/>
    <property type="evidence" value="ECO:0007669"/>
    <property type="project" value="InterPro"/>
</dbReference>